<dbReference type="AlphaFoldDB" id="A0A223HX52"/>
<protein>
    <submittedName>
        <fullName evidence="2">Nucleoside transporter family protein</fullName>
    </submittedName>
</protein>
<proteinExistence type="predicted"/>
<keyword evidence="1" id="KW-1133">Transmembrane helix</keyword>
<feature type="transmembrane region" description="Helical" evidence="1">
    <location>
        <begin position="6"/>
        <end position="29"/>
    </location>
</feature>
<evidence type="ECO:0000256" key="1">
    <source>
        <dbReference type="SAM" id="Phobius"/>
    </source>
</evidence>
<name>A0A223HX52_THETR</name>
<reference evidence="2 3" key="1">
    <citation type="submission" date="2016-08" db="EMBL/GenBank/DDBJ databases">
        <title>A novel genetic cassette of butanologenic Thermoanaerobacterium thermosaccharolyticum that directly convert cellulose to butanol.</title>
        <authorList>
            <person name="Li T."/>
            <person name="He J."/>
        </authorList>
    </citation>
    <scope>NUCLEOTIDE SEQUENCE [LARGE SCALE GENOMIC DNA]</scope>
    <source>
        <strain evidence="2 3">TG57</strain>
    </source>
</reference>
<dbReference type="RefSeq" id="WP_094396893.1">
    <property type="nucleotide sequence ID" value="NZ_CP016893.1"/>
</dbReference>
<feature type="transmembrane region" description="Helical" evidence="1">
    <location>
        <begin position="116"/>
        <end position="142"/>
    </location>
</feature>
<dbReference type="Proteomes" id="UP000214975">
    <property type="component" value="Chromosome"/>
</dbReference>
<evidence type="ECO:0000313" key="2">
    <source>
        <dbReference type="EMBL" id="AST56855.1"/>
    </source>
</evidence>
<gene>
    <name evidence="2" type="ORF">Thert_00692</name>
</gene>
<organism evidence="2 3">
    <name type="scientific">Thermoanaerobacterium thermosaccharolyticum</name>
    <name type="common">Clostridium thermosaccharolyticum</name>
    <dbReference type="NCBI Taxonomy" id="1517"/>
    <lineage>
        <taxon>Bacteria</taxon>
        <taxon>Bacillati</taxon>
        <taxon>Bacillota</taxon>
        <taxon>Clostridia</taxon>
        <taxon>Thermoanaerobacterales</taxon>
        <taxon>Thermoanaerobacteraceae</taxon>
        <taxon>Thermoanaerobacterium</taxon>
    </lineage>
</organism>
<sequence length="258" mass="29722">MDIVLNYWNIILGIFLLMLVLAGFSYSYASNKILNAFKPGIYQTSYKTSGTLALTLYTFDVIVLIVVIVDINSIYEFLYFLFTGILFIFSSNRFNKISDSILFKKEYIDLKKSNDIFVKYSSAFSVAIIIVISGFLSIYFSLISICGTPEIDKFRLSSRINFTFIVVIAFIKFLVYLFYNLISVGYIQTIASLKNSKKVVITGDKIRKINQIINDNYENTLMAYLIAETKKEYILRPMNYRSIKINKDDIDIMLIVPD</sequence>
<accession>A0A223HX52</accession>
<feature type="transmembrane region" description="Helical" evidence="1">
    <location>
        <begin position="50"/>
        <end position="71"/>
    </location>
</feature>
<feature type="transmembrane region" description="Helical" evidence="1">
    <location>
        <begin position="77"/>
        <end position="95"/>
    </location>
</feature>
<dbReference type="EMBL" id="CP016893">
    <property type="protein sequence ID" value="AST56855.1"/>
    <property type="molecule type" value="Genomic_DNA"/>
</dbReference>
<keyword evidence="1" id="KW-0812">Transmembrane</keyword>
<feature type="transmembrane region" description="Helical" evidence="1">
    <location>
        <begin position="162"/>
        <end position="187"/>
    </location>
</feature>
<evidence type="ECO:0000313" key="3">
    <source>
        <dbReference type="Proteomes" id="UP000214975"/>
    </source>
</evidence>
<keyword evidence="1" id="KW-0472">Membrane</keyword>